<feature type="domain" description="HNH nuclease" evidence="2">
    <location>
        <begin position="426"/>
        <end position="487"/>
    </location>
</feature>
<proteinExistence type="predicted"/>
<dbReference type="InterPro" id="IPR003615">
    <property type="entry name" value="HNH_nuc"/>
</dbReference>
<dbReference type="Gene3D" id="1.10.30.50">
    <property type="match status" value="1"/>
</dbReference>
<feature type="compositionally biased region" description="Low complexity" evidence="1">
    <location>
        <begin position="360"/>
        <end position="381"/>
    </location>
</feature>
<dbReference type="GO" id="GO:0004519">
    <property type="term" value="F:endonuclease activity"/>
    <property type="evidence" value="ECO:0007669"/>
    <property type="project" value="InterPro"/>
</dbReference>
<accession>A0A0B5EPE4</accession>
<dbReference type="GO" id="GO:0003676">
    <property type="term" value="F:nucleic acid binding"/>
    <property type="evidence" value="ECO:0007669"/>
    <property type="project" value="InterPro"/>
</dbReference>
<dbReference type="Pfam" id="PF26340">
    <property type="entry name" value="DNA-SBD_ScoMcrA"/>
    <property type="match status" value="1"/>
</dbReference>
<gene>
    <name evidence="3" type="ORF">SLNWT_3053</name>
</gene>
<organism evidence="3 4">
    <name type="scientific">Streptomyces albus (strain ATCC 21838 / DSM 41398 / FERM P-419 / JCM 4703 / NBRC 107858)</name>
    <dbReference type="NCBI Taxonomy" id="1081613"/>
    <lineage>
        <taxon>Bacteria</taxon>
        <taxon>Bacillati</taxon>
        <taxon>Actinomycetota</taxon>
        <taxon>Actinomycetes</taxon>
        <taxon>Kitasatosporales</taxon>
        <taxon>Streptomycetaceae</taxon>
        <taxon>Streptomyces</taxon>
    </lineage>
</organism>
<name>A0A0B5EPE4_STRA4</name>
<dbReference type="EMBL" id="CP010519">
    <property type="protein sequence ID" value="AJE83429.1"/>
    <property type="molecule type" value="Genomic_DNA"/>
</dbReference>
<dbReference type="InterPro" id="IPR002711">
    <property type="entry name" value="HNH"/>
</dbReference>
<dbReference type="CDD" id="cd00085">
    <property type="entry name" value="HNHc"/>
    <property type="match status" value="1"/>
</dbReference>
<evidence type="ECO:0000313" key="3">
    <source>
        <dbReference type="EMBL" id="AJE83429.1"/>
    </source>
</evidence>
<dbReference type="AlphaFoldDB" id="A0A0B5EPE4"/>
<dbReference type="SMART" id="SM00507">
    <property type="entry name" value="HNHc"/>
    <property type="match status" value="1"/>
</dbReference>
<sequence>MSSDQIVPLVLVLEDWSDDVTEGRTLIKRIGQFKDLDASQRTGRRRHRPLFLLWAIAQAVHGHPRQHSWTTIRDAVGPLLTEFAGAAEGPQATLRAFWELQKIKRENKLWEVAESADLLPASGGGTPKLPAMNKANPLAGLPEQDYDRLTTDFAFAAWAVSTLLVRFFDHEPAPLINALGLQELMAGETLDGLRPLRGEPYEHRGKIGDAYGGNRVLGITPLADGILTVYSDDKGPYDDQRVPDSDWIAYTGDGLSGDQTLSAGNHSMANYQIQKKALRYWHKPHNGDWTFETWAVIVQRRRRWGRGEDGKQRREFVWILAPVPSPLRDSWPPSVREALEQDDGMLHDDSEDVVPLEVRSAPAVTPSTASTSDSASPSSKAPKSKAPRLSDRELYQRLTAAAINTASSRSTPAKLAHVERYLRSPAARDAVLIRSKGSCENPSCLGHPTERTDKGAPLLEVDHVNDLARGGPDVPDAMVALCPNCHALKTRGENRRELTKKLRTEARARHAAFLKEDLD</sequence>
<reference evidence="3 4" key="1">
    <citation type="submission" date="2015-01" db="EMBL/GenBank/DDBJ databases">
        <title>Enhanced salinomycin production by adjusting the supply of polyketide extender units in Streptomyce albus DSM 41398.</title>
        <authorList>
            <person name="Lu C."/>
        </authorList>
    </citation>
    <scope>NUCLEOTIDE SEQUENCE [LARGE SCALE GENOMIC DNA]</scope>
    <source>
        <strain evidence="4">ATCC 21838 / DSM 41398 / FERM P-419 / JCM 4703 / NBRC 107858</strain>
    </source>
</reference>
<keyword evidence="4" id="KW-1185">Reference proteome</keyword>
<dbReference type="KEGG" id="sals:SLNWT_3053"/>
<dbReference type="InterPro" id="IPR058712">
    <property type="entry name" value="SRA_ScoMcrA"/>
</dbReference>
<feature type="region of interest" description="Disordered" evidence="1">
    <location>
        <begin position="359"/>
        <end position="391"/>
    </location>
</feature>
<evidence type="ECO:0000259" key="2">
    <source>
        <dbReference type="SMART" id="SM00507"/>
    </source>
</evidence>
<evidence type="ECO:0000256" key="1">
    <source>
        <dbReference type="SAM" id="MobiDB-lite"/>
    </source>
</evidence>
<dbReference type="Pfam" id="PF26348">
    <property type="entry name" value="SRA_ScoMcrA"/>
    <property type="match status" value="1"/>
</dbReference>
<dbReference type="InterPro" id="IPR058813">
    <property type="entry name" value="DNA-SBD_ScoMcrA"/>
</dbReference>
<dbReference type="GO" id="GO:0008270">
    <property type="term" value="F:zinc ion binding"/>
    <property type="evidence" value="ECO:0007669"/>
    <property type="project" value="InterPro"/>
</dbReference>
<evidence type="ECO:0000313" key="4">
    <source>
        <dbReference type="Proteomes" id="UP000031523"/>
    </source>
</evidence>
<dbReference type="Pfam" id="PF01844">
    <property type="entry name" value="HNH"/>
    <property type="match status" value="1"/>
</dbReference>
<dbReference type="Proteomes" id="UP000031523">
    <property type="component" value="Chromosome"/>
</dbReference>
<protein>
    <recommendedName>
        <fullName evidence="2">HNH nuclease domain-containing protein</fullName>
    </recommendedName>
</protein>